<feature type="signal peptide" evidence="2">
    <location>
        <begin position="1"/>
        <end position="27"/>
    </location>
</feature>
<gene>
    <name evidence="3" type="ORF">V6N11_004980</name>
</gene>
<reference evidence="3 4" key="1">
    <citation type="journal article" date="2024" name="G3 (Bethesda)">
        <title>Genome assembly of Hibiscus sabdariffa L. provides insights into metabolisms of medicinal natural products.</title>
        <authorList>
            <person name="Kim T."/>
        </authorList>
    </citation>
    <scope>NUCLEOTIDE SEQUENCE [LARGE SCALE GENOMIC DNA]</scope>
    <source>
        <strain evidence="3">TK-2024</strain>
        <tissue evidence="3">Old leaves</tissue>
    </source>
</reference>
<comment type="caution">
    <text evidence="3">The sequence shown here is derived from an EMBL/GenBank/DDBJ whole genome shotgun (WGS) entry which is preliminary data.</text>
</comment>
<evidence type="ECO:0008006" key="5">
    <source>
        <dbReference type="Google" id="ProtNLM"/>
    </source>
</evidence>
<evidence type="ECO:0000256" key="1">
    <source>
        <dbReference type="SAM" id="MobiDB-lite"/>
    </source>
</evidence>
<keyword evidence="2" id="KW-0732">Signal</keyword>
<name>A0ABR2A6S1_9ROSI</name>
<evidence type="ECO:0000313" key="3">
    <source>
        <dbReference type="EMBL" id="KAK8488765.1"/>
    </source>
</evidence>
<proteinExistence type="predicted"/>
<keyword evidence="4" id="KW-1185">Reference proteome</keyword>
<dbReference type="Proteomes" id="UP001396334">
    <property type="component" value="Unassembled WGS sequence"/>
</dbReference>
<evidence type="ECO:0000313" key="4">
    <source>
        <dbReference type="Proteomes" id="UP001396334"/>
    </source>
</evidence>
<organism evidence="3 4">
    <name type="scientific">Hibiscus sabdariffa</name>
    <name type="common">roselle</name>
    <dbReference type="NCBI Taxonomy" id="183260"/>
    <lineage>
        <taxon>Eukaryota</taxon>
        <taxon>Viridiplantae</taxon>
        <taxon>Streptophyta</taxon>
        <taxon>Embryophyta</taxon>
        <taxon>Tracheophyta</taxon>
        <taxon>Spermatophyta</taxon>
        <taxon>Magnoliopsida</taxon>
        <taxon>eudicotyledons</taxon>
        <taxon>Gunneridae</taxon>
        <taxon>Pentapetalae</taxon>
        <taxon>rosids</taxon>
        <taxon>malvids</taxon>
        <taxon>Malvales</taxon>
        <taxon>Malvaceae</taxon>
        <taxon>Malvoideae</taxon>
        <taxon>Hibiscus</taxon>
    </lineage>
</organism>
<evidence type="ECO:0000256" key="2">
    <source>
        <dbReference type="SAM" id="SignalP"/>
    </source>
</evidence>
<sequence>MAYKISPVVVMLALLLSLSLLLPESSARNTFLMGKDAEKSIDRYLGKAGFNFSACRASPLRDPFLPLNGTTNGRPPDGSLQSVLPSRLERLAEPVSVEDQQVGKCSCGEGDDVMDVDLDIVGGTVPLAVGYKDSVCDVSGIQHSEERSQVKPSFRDMLAGNKPLNFSGSAIPELDVEMHEDDVQISSVDGTPAISFSDRIHDRVDAKLANSVIVRLLGRMIGPLVPSLLIDVKRQIVEYDGLPMICYTCSKYGHTMEACKKGETNSGAGAQADVCDLTSADPDEKFGPRMQAPSRRSSKLSKVDNSSAFGTLRHSKDMSEHGMFDILSTLDQEVEPHEIGLNQQNVSSHDIPVINDAAQDEAPSRGNGLKIPVEGETVGRSALHEAGSHSSAIKVVEIGPMGHSEVASTDVVIPATVTINPKLHIGVRVLERGSNLGSKSVPTRRGVAGEHLVATSSKSRLAGGKSGVWKWSSIRKKQDPRSASKVVLGEWLGHMERDLDWSKDRGEELAIIRDGESTAVDSAVLWRENTSFNQ</sequence>
<feature type="region of interest" description="Disordered" evidence="1">
    <location>
        <begin position="279"/>
        <end position="306"/>
    </location>
</feature>
<protein>
    <recommendedName>
        <fullName evidence="5">Zinc knuckle CX2CX4HX4C domain-containing protein</fullName>
    </recommendedName>
</protein>
<accession>A0ABR2A6S1</accession>
<feature type="chain" id="PRO_5045948479" description="Zinc knuckle CX2CX4HX4C domain-containing protein" evidence="2">
    <location>
        <begin position="28"/>
        <end position="534"/>
    </location>
</feature>
<dbReference type="EMBL" id="JBBPBN010000340">
    <property type="protein sequence ID" value="KAK8488765.1"/>
    <property type="molecule type" value="Genomic_DNA"/>
</dbReference>